<reference evidence="6" key="1">
    <citation type="journal article" date="2020" name="mSystems">
        <title>Genome- and Community-Level Interaction Insights into Carbon Utilization and Element Cycling Functions of Hydrothermarchaeota in Hydrothermal Sediment.</title>
        <authorList>
            <person name="Zhou Z."/>
            <person name="Liu Y."/>
            <person name="Xu W."/>
            <person name="Pan J."/>
            <person name="Luo Z.H."/>
            <person name="Li M."/>
        </authorList>
    </citation>
    <scope>NUCLEOTIDE SEQUENCE [LARGE SCALE GENOMIC DNA]</scope>
    <source>
        <strain evidence="6">SpSt-902</strain>
    </source>
</reference>
<dbReference type="SMART" id="SM00267">
    <property type="entry name" value="GGDEF"/>
    <property type="match status" value="1"/>
</dbReference>
<name>A0A7C3QV54_9BACT</name>
<accession>A0A7C3QV54</accession>
<dbReference type="AlphaFoldDB" id="A0A7C3QV54"/>
<gene>
    <name evidence="6" type="ORF">ENX03_00430</name>
</gene>
<dbReference type="Pfam" id="PF00990">
    <property type="entry name" value="GGDEF"/>
    <property type="match status" value="1"/>
</dbReference>
<dbReference type="PROSITE" id="PS50887">
    <property type="entry name" value="GGDEF"/>
    <property type="match status" value="1"/>
</dbReference>
<organism evidence="6">
    <name type="scientific">Leptospirillum ferriphilum</name>
    <dbReference type="NCBI Taxonomy" id="178606"/>
    <lineage>
        <taxon>Bacteria</taxon>
        <taxon>Pseudomonadati</taxon>
        <taxon>Nitrospirota</taxon>
        <taxon>Nitrospiria</taxon>
        <taxon>Nitrospirales</taxon>
        <taxon>Nitrospiraceae</taxon>
        <taxon>Leptospirillum</taxon>
    </lineage>
</organism>
<dbReference type="EMBL" id="DTMM01000007">
    <property type="protein sequence ID" value="HFT92408.1"/>
    <property type="molecule type" value="Genomic_DNA"/>
</dbReference>
<dbReference type="InterPro" id="IPR000160">
    <property type="entry name" value="GGDEF_dom"/>
</dbReference>
<dbReference type="FunFam" id="3.30.70.270:FF:000001">
    <property type="entry name" value="Diguanylate cyclase domain protein"/>
    <property type="match status" value="1"/>
</dbReference>
<evidence type="ECO:0000256" key="1">
    <source>
        <dbReference type="ARBA" id="ARBA00012528"/>
    </source>
</evidence>
<feature type="region of interest" description="Disordered" evidence="4">
    <location>
        <begin position="125"/>
        <end position="191"/>
    </location>
</feature>
<dbReference type="PANTHER" id="PTHR45138:SF9">
    <property type="entry name" value="DIGUANYLATE CYCLASE DGCM-RELATED"/>
    <property type="match status" value="1"/>
</dbReference>
<feature type="coiled-coil region" evidence="3">
    <location>
        <begin position="193"/>
        <end position="220"/>
    </location>
</feature>
<feature type="region of interest" description="Disordered" evidence="4">
    <location>
        <begin position="1"/>
        <end position="27"/>
    </location>
</feature>
<proteinExistence type="predicted"/>
<dbReference type="SUPFAM" id="SSF55073">
    <property type="entry name" value="Nucleotide cyclase"/>
    <property type="match status" value="1"/>
</dbReference>
<sequence length="395" mass="44414">MDEDEESWVDRLRGKMEEHSDMLTSEEPKARAKNALFKLLELSLPPTPENFTRFFYEKDIPSMEDLFRKLLDLTLSLAESSGRTSLEPDLAAIRKILDSEQVALAAHPQINRLLDQAMNRSAEPFRQAPKHPVQDLLPPPISLHEHPRAPAPPARRPPFSHRLSDPEDPRENFGERTADLPGKKDPTGVSSTLEKLTREAAKLQSQMDHIKNLVQTMESRMGVIQKHNKKVTREANVDPLTSILNRRGLQHRLTFLRDPVMSLLIFDLDDFKTINDTYGHNAGDEVLRKIANGVRTLIRKVDLFSRFGGDEFIIVMPGLEIAQARFVAERIRSHIAKLPILVGSGSVTITASFGLTGTYVDGVQKMDDLLELADSALYQAKNQGKNQICVTNPIP</sequence>
<dbReference type="NCBIfam" id="TIGR00254">
    <property type="entry name" value="GGDEF"/>
    <property type="match status" value="1"/>
</dbReference>
<feature type="compositionally biased region" description="Basic and acidic residues" evidence="4">
    <location>
        <begin position="8"/>
        <end position="27"/>
    </location>
</feature>
<evidence type="ECO:0000256" key="2">
    <source>
        <dbReference type="ARBA" id="ARBA00034247"/>
    </source>
</evidence>
<dbReference type="Gene3D" id="3.30.70.270">
    <property type="match status" value="1"/>
</dbReference>
<comment type="catalytic activity">
    <reaction evidence="2">
        <text>2 GTP = 3',3'-c-di-GMP + 2 diphosphate</text>
        <dbReference type="Rhea" id="RHEA:24898"/>
        <dbReference type="ChEBI" id="CHEBI:33019"/>
        <dbReference type="ChEBI" id="CHEBI:37565"/>
        <dbReference type="ChEBI" id="CHEBI:58805"/>
        <dbReference type="EC" id="2.7.7.65"/>
    </reaction>
</comment>
<dbReference type="EC" id="2.7.7.65" evidence="1"/>
<dbReference type="CDD" id="cd01949">
    <property type="entry name" value="GGDEF"/>
    <property type="match status" value="1"/>
</dbReference>
<feature type="domain" description="GGDEF" evidence="5">
    <location>
        <begin position="259"/>
        <end position="393"/>
    </location>
</feature>
<dbReference type="InterPro" id="IPR043128">
    <property type="entry name" value="Rev_trsase/Diguanyl_cyclase"/>
</dbReference>
<evidence type="ECO:0000256" key="3">
    <source>
        <dbReference type="SAM" id="Coils"/>
    </source>
</evidence>
<feature type="compositionally biased region" description="Basic and acidic residues" evidence="4">
    <location>
        <begin position="162"/>
        <end position="186"/>
    </location>
</feature>
<dbReference type="InterPro" id="IPR029787">
    <property type="entry name" value="Nucleotide_cyclase"/>
</dbReference>
<evidence type="ECO:0000259" key="5">
    <source>
        <dbReference type="PROSITE" id="PS50887"/>
    </source>
</evidence>
<keyword evidence="3" id="KW-0175">Coiled coil</keyword>
<evidence type="ECO:0000256" key="4">
    <source>
        <dbReference type="SAM" id="MobiDB-lite"/>
    </source>
</evidence>
<dbReference type="InterPro" id="IPR050469">
    <property type="entry name" value="Diguanylate_Cyclase"/>
</dbReference>
<comment type="caution">
    <text evidence="6">The sequence shown here is derived from an EMBL/GenBank/DDBJ whole genome shotgun (WGS) entry which is preliminary data.</text>
</comment>
<protein>
    <recommendedName>
        <fullName evidence="1">diguanylate cyclase</fullName>
        <ecNumber evidence="1">2.7.7.65</ecNumber>
    </recommendedName>
</protein>
<dbReference type="GO" id="GO:0052621">
    <property type="term" value="F:diguanylate cyclase activity"/>
    <property type="evidence" value="ECO:0007669"/>
    <property type="project" value="UniProtKB-EC"/>
</dbReference>
<evidence type="ECO:0000313" key="6">
    <source>
        <dbReference type="EMBL" id="HFT92408.1"/>
    </source>
</evidence>
<dbReference type="PANTHER" id="PTHR45138">
    <property type="entry name" value="REGULATORY COMPONENTS OF SENSORY TRANSDUCTION SYSTEM"/>
    <property type="match status" value="1"/>
</dbReference>